<feature type="compositionally biased region" description="Low complexity" evidence="1">
    <location>
        <begin position="106"/>
        <end position="119"/>
    </location>
</feature>
<feature type="region of interest" description="Disordered" evidence="1">
    <location>
        <begin position="695"/>
        <end position="714"/>
    </location>
</feature>
<feature type="region of interest" description="Disordered" evidence="1">
    <location>
        <begin position="726"/>
        <end position="790"/>
    </location>
</feature>
<dbReference type="InterPro" id="IPR029058">
    <property type="entry name" value="AB_hydrolase_fold"/>
</dbReference>
<evidence type="ECO:0000256" key="1">
    <source>
        <dbReference type="SAM" id="MobiDB-lite"/>
    </source>
</evidence>
<sequence length="790" mass="89341">MMQRLVDTVLGVVKESIKTFSQESFNNAVKLINGFSAIILTVLPGNKAMEGVAGWELHPTFRAPGIPKWMEQRVSSFNQFIHEFDFESTESDDESEYATDADDYDSSMPSSPSSQGSRLSRANSFSRFVHERRSSWIRRLIRKLTWPIRWILGMTVGLKRQPSLGTYTSKSQNNLTPRRTISTEGLKSMYSLASRHLSGVKDQLAHRSTDSRRRGVIEDLQLGVELFIEKAFEIVRQGIYFFLSPFQTFKLILRKLFVPETVKFEDEDTVLENTATLGDTDPGVKREPRERRNVLNTDARTCGDYITALGYPYESFKVTTGDGYIISMERIPRPESKKVLYLQHGILDSSLGWVSNGVVGSQAFAAYDQGYDVFLGNLRGLVSREHVNKNISSRRYWRYTVNEHGTQDLPAMLEKVHGTKMAELKQLNLLSEEELASSSESGEKDTLPYSLCGVAHSLGGASMIMYLVTRRLEGKAHYMKRVVLLSPAGFHEKAPPSCAFLRYLMPLAEPFLKPLIPGIYIPTKFLRMVVNKLSRDFQNYPALGGLVQTFIAYFLGGDTSNWLGAIGVSHYNMEDMPGIAYGVGLHLAQMMANKAFRLYDFGRDGNMKAYGTPKPLDIGANYGHVDIPIDLVAGKKDKLVPRSMILKHYETFRDAGCKVSFAEFDYAHLDFTFAHREELLEYVMSRLLLVQPRTNRRRGRRLESRGSQSVKDPLRLEKKLAGNNFYNRSMSLSDPRRKSAQNGEEIQELDNGQTSSTSEQSAEDTKRHRSSGKDLGNGELYYHQRHQVAG</sequence>
<feature type="region of interest" description="Disordered" evidence="1">
    <location>
        <begin position="87"/>
        <end position="119"/>
    </location>
</feature>
<evidence type="ECO:0000313" key="3">
    <source>
        <dbReference type="EMBL" id="KAL3692326.1"/>
    </source>
</evidence>
<protein>
    <recommendedName>
        <fullName evidence="2">Partial AB-hydrolase lipase domain-containing protein</fullName>
    </recommendedName>
</protein>
<name>A0ABD3HN59_9MARC</name>
<dbReference type="Gene3D" id="3.40.50.1820">
    <property type="entry name" value="alpha/beta hydrolase"/>
    <property type="match status" value="1"/>
</dbReference>
<dbReference type="Proteomes" id="UP001633002">
    <property type="component" value="Unassembled WGS sequence"/>
</dbReference>
<dbReference type="FunFam" id="3.40.50.1820:FF:000091">
    <property type="entry name" value="Gastric triacylglycerol lipase"/>
    <property type="match status" value="1"/>
</dbReference>
<dbReference type="SUPFAM" id="SSF53474">
    <property type="entry name" value="alpha/beta-Hydrolases"/>
    <property type="match status" value="1"/>
</dbReference>
<organism evidence="3 4">
    <name type="scientific">Riccia sorocarpa</name>
    <dbReference type="NCBI Taxonomy" id="122646"/>
    <lineage>
        <taxon>Eukaryota</taxon>
        <taxon>Viridiplantae</taxon>
        <taxon>Streptophyta</taxon>
        <taxon>Embryophyta</taxon>
        <taxon>Marchantiophyta</taxon>
        <taxon>Marchantiopsida</taxon>
        <taxon>Marchantiidae</taxon>
        <taxon>Marchantiales</taxon>
        <taxon>Ricciaceae</taxon>
        <taxon>Riccia</taxon>
    </lineage>
</organism>
<dbReference type="InterPro" id="IPR006693">
    <property type="entry name" value="AB_hydrolase_lipase"/>
</dbReference>
<dbReference type="Pfam" id="PF04083">
    <property type="entry name" value="Abhydro_lipase"/>
    <property type="match status" value="1"/>
</dbReference>
<feature type="compositionally biased region" description="Acidic residues" evidence="1">
    <location>
        <begin position="87"/>
        <end position="105"/>
    </location>
</feature>
<gene>
    <name evidence="3" type="ORF">R1sor_005977</name>
</gene>
<evidence type="ECO:0000313" key="4">
    <source>
        <dbReference type="Proteomes" id="UP001633002"/>
    </source>
</evidence>
<feature type="domain" description="Partial AB-hydrolase lipase" evidence="2">
    <location>
        <begin position="304"/>
        <end position="357"/>
    </location>
</feature>
<feature type="compositionally biased region" description="Polar residues" evidence="1">
    <location>
        <begin position="740"/>
        <end position="760"/>
    </location>
</feature>
<proteinExistence type="predicted"/>
<keyword evidence="4" id="KW-1185">Reference proteome</keyword>
<dbReference type="PANTHER" id="PTHR11005">
    <property type="entry name" value="LYSOSOMAL ACID LIPASE-RELATED"/>
    <property type="match status" value="1"/>
</dbReference>
<comment type="caution">
    <text evidence="3">The sequence shown here is derived from an EMBL/GenBank/DDBJ whole genome shotgun (WGS) entry which is preliminary data.</text>
</comment>
<dbReference type="EMBL" id="JBJQOH010000003">
    <property type="protein sequence ID" value="KAL3692326.1"/>
    <property type="molecule type" value="Genomic_DNA"/>
</dbReference>
<dbReference type="AlphaFoldDB" id="A0ABD3HN59"/>
<accession>A0ABD3HN59</accession>
<evidence type="ECO:0000259" key="2">
    <source>
        <dbReference type="Pfam" id="PF04083"/>
    </source>
</evidence>
<reference evidence="3 4" key="1">
    <citation type="submission" date="2024-09" db="EMBL/GenBank/DDBJ databases">
        <title>Chromosome-scale assembly of Riccia sorocarpa.</title>
        <authorList>
            <person name="Paukszto L."/>
        </authorList>
    </citation>
    <scope>NUCLEOTIDE SEQUENCE [LARGE SCALE GENOMIC DNA]</scope>
    <source>
        <strain evidence="3">LP-2024</strain>
        <tissue evidence="3">Aerial parts of the thallus</tissue>
    </source>
</reference>